<feature type="non-terminal residue" evidence="2">
    <location>
        <position position="1"/>
    </location>
</feature>
<evidence type="ECO:0000313" key="3">
    <source>
        <dbReference type="Proteomes" id="UP000051952"/>
    </source>
</evidence>
<sequence>SNLLSSLLHSFQGVNDILRRQLPLLSHHHGSGGGDVLVRAFLALMGASFNNNIGTTSSSAALLQFSEAVFQQQDEERGPMCCSVQEMGGMCAVAASLLLREVATETPTTLQQLHTQPSLLLTSIVKSCTDWMKRRGHSSPTAQTQHATLWVSYVLDVVVHHLGNNNNVLHPPPATIFTATQVKAIETRNSGREGEELKENQHVATTCEHLARLCIAVMMAPAQHNEVTCDASVTALVHAALRRSLATVARMLPAATLQRIAETFLRRLTSFSRLQVMDETPSAVGNHEQIIAESFFGTLAFDCGAHIPQTQRYFEALRDKLADHNDHNAPLHKSGTNPAASQLSLLDDISIALQYLNGRHSHSQTENPPAIPKLRQKIVPLSALLATILAPRSSSSIDEIHLLMETWDSDGIALLSTTTTPDDDNDVVSGTASLSHMILQQRGPMEVQKLLQLLLCALCTKKERATPSIIGASIVEGILRRGGGVHRSAFSPLWCPPLGSMISVVLGDTSWCRSLDGETRRKIVQSFAQAAVKACSHDPEQLIHAVGAAVTLLAAEHNDTPVSLHGWSLFLRSVAHNSAAISNTFMMEVLQQLGSHAPPWFLTTALQSISLNDEQTTRWQVDVAFSLPSVASGSNTRGINTLYPCTILPQQQPAHGTPQQVAHSDRQHTIAASQWAAAVALLQAGMVGHRRGVRASDRSASLLFVRRSAAAVLQSIVESEALAASDLLDDLTLRLGRDFGVFPSVTMPPASTSDNAPSNTAILQRLSSPGSASARDVLTNLVLEQRGDWSEQTWRRAVELLVRDRHQQQHQHHDEPPSSLHKEVLRRVSGASWFGAATVFNALAFVTNGERSRPAPLSFSASTAMIMFQQFSRAGAWYCALALASALDTRPRLSPRAWPSEAAYTSCLTACRVAQKWDAAIRVFDDLFQKSHHTPPGAVSSTNIAPSDATNNGILLQRHRPRVVAMQFAHVAEFVATLIAPNSPATAVHVCLQHFQKGIMSDTRRRPNSAASSHLRALLQLLGGHRQDPQLEEGGGNSAPSSRHVTSSALEIFMVTLDASSAPQTSDAAAAPNHNSSISSVMVWQTALSVFSDAMSQHLSPDDVTNKGVVLPSDRAIMSLLSILRKGQRWEEAVAVYQVAKHLHSLNSHQSRRGQGSGDSAVWQQQQKYPFVLKNAQRGGLYQVVATLARHAGGWRAAVSLLEQEFTEVQRTMKRLPHLSSTNVVVDVRTLDRVLHSVLTHSAPTQWVLALQLLKKSADIAEVGGSSPKYAQPQGQRRHRTSDHHHRRGNSSAPPVLRYEGLMLASIPSHTAELLVYSRDVPMGLRRACFDLLIQRQVLPVALTHGASKMVLALVHDINQQPSSTASASSGMGAFLLRQGIRNADTRVKQLYDHHHAQSSSLPRETALRFLRCYYEAFAQQWALSATGDSTKGSSHAATIVDSSTAAAAMQRLVDVWQEQQRTLPVAGSSSAPPSISIAALEHVAVVFRDIAGDIEKADHIFAWIASSQGQL</sequence>
<evidence type="ECO:0000256" key="1">
    <source>
        <dbReference type="SAM" id="MobiDB-lite"/>
    </source>
</evidence>
<dbReference type="OrthoDB" id="185373at2759"/>
<organism evidence="2 3">
    <name type="scientific">Bodo saltans</name>
    <name type="common">Flagellated protozoan</name>
    <dbReference type="NCBI Taxonomy" id="75058"/>
    <lineage>
        <taxon>Eukaryota</taxon>
        <taxon>Discoba</taxon>
        <taxon>Euglenozoa</taxon>
        <taxon>Kinetoplastea</taxon>
        <taxon>Metakinetoplastina</taxon>
        <taxon>Eubodonida</taxon>
        <taxon>Bodonidae</taxon>
        <taxon>Bodo</taxon>
    </lineage>
</organism>
<feature type="compositionally biased region" description="Basic residues" evidence="1">
    <location>
        <begin position="1276"/>
        <end position="1289"/>
    </location>
</feature>
<feature type="region of interest" description="Disordered" evidence="1">
    <location>
        <begin position="1264"/>
        <end position="1294"/>
    </location>
</feature>
<protein>
    <submittedName>
        <fullName evidence="2">Uncharacterized protein</fullName>
    </submittedName>
</protein>
<proteinExistence type="predicted"/>
<reference evidence="3" key="1">
    <citation type="submission" date="2015-09" db="EMBL/GenBank/DDBJ databases">
        <authorList>
            <consortium name="Pathogen Informatics"/>
        </authorList>
    </citation>
    <scope>NUCLEOTIDE SEQUENCE [LARGE SCALE GENOMIC DNA]</scope>
    <source>
        <strain evidence="3">Lake Konstanz</strain>
    </source>
</reference>
<accession>A0A0S4IH60</accession>
<dbReference type="VEuPathDB" id="TriTrypDB:BSAL_49270"/>
<keyword evidence="3" id="KW-1185">Reference proteome</keyword>
<dbReference type="EMBL" id="CYKH01000012">
    <property type="protein sequence ID" value="CUE58589.1"/>
    <property type="molecule type" value="Genomic_DNA"/>
</dbReference>
<gene>
    <name evidence="2" type="ORF">BSAL_49270</name>
</gene>
<evidence type="ECO:0000313" key="2">
    <source>
        <dbReference type="EMBL" id="CUE58589.1"/>
    </source>
</evidence>
<name>A0A0S4IH60_BODSA</name>
<dbReference type="Proteomes" id="UP000051952">
    <property type="component" value="Unassembled WGS sequence"/>
</dbReference>